<dbReference type="SUPFAM" id="SSF47413">
    <property type="entry name" value="lambda repressor-like DNA-binding domains"/>
    <property type="match status" value="1"/>
</dbReference>
<feature type="region of interest" description="Disordered" evidence="1">
    <location>
        <begin position="76"/>
        <end position="97"/>
    </location>
</feature>
<evidence type="ECO:0000256" key="1">
    <source>
        <dbReference type="SAM" id="MobiDB-lite"/>
    </source>
</evidence>
<dbReference type="GO" id="GO:0003677">
    <property type="term" value="F:DNA binding"/>
    <property type="evidence" value="ECO:0007669"/>
    <property type="project" value="InterPro"/>
</dbReference>
<comment type="caution">
    <text evidence="2">The sequence shown here is derived from an EMBL/GenBank/DDBJ whole genome shotgun (WGS) entry which is preliminary data.</text>
</comment>
<dbReference type="Proteomes" id="UP000037962">
    <property type="component" value="Unassembled WGS sequence"/>
</dbReference>
<organism evidence="2 4">
    <name type="scientific">Mycobacteroides immunogenum</name>
    <dbReference type="NCBI Taxonomy" id="83262"/>
    <lineage>
        <taxon>Bacteria</taxon>
        <taxon>Bacillati</taxon>
        <taxon>Actinomycetota</taxon>
        <taxon>Actinomycetes</taxon>
        <taxon>Mycobacteriales</taxon>
        <taxon>Mycobacteriaceae</taxon>
        <taxon>Mycobacteroides</taxon>
    </lineage>
</organism>
<proteinExistence type="predicted"/>
<dbReference type="AlphaFoldDB" id="A0A7V8LLL7"/>
<dbReference type="Proteomes" id="UP000037843">
    <property type="component" value="Unassembled WGS sequence"/>
</dbReference>
<evidence type="ECO:0008006" key="6">
    <source>
        <dbReference type="Google" id="ProtNLM"/>
    </source>
</evidence>
<accession>A0A7V8LLL7</accession>
<evidence type="ECO:0000313" key="2">
    <source>
        <dbReference type="EMBL" id="KPG06387.1"/>
    </source>
</evidence>
<gene>
    <name evidence="2" type="ORF">AN908_21570</name>
    <name evidence="3" type="ORF">AN912_09600</name>
</gene>
<dbReference type="EMBL" id="LJFO01000013">
    <property type="protein sequence ID" value="KPG06387.1"/>
    <property type="molecule type" value="Genomic_DNA"/>
</dbReference>
<sequence length="97" mass="10843">MTRFDYMPSSTVKIHGYACRTIRELKGRATGELARTLQVDRSYITRIELGYAPRVSSVFYARLLAELGITDHRVLMADPPGRPVPDPTHDSQPAQGV</sequence>
<dbReference type="EMBL" id="LJFS01000009">
    <property type="protein sequence ID" value="KPG34893.1"/>
    <property type="molecule type" value="Genomic_DNA"/>
</dbReference>
<dbReference type="CDD" id="cd00093">
    <property type="entry name" value="HTH_XRE"/>
    <property type="match status" value="1"/>
</dbReference>
<dbReference type="InterPro" id="IPR010982">
    <property type="entry name" value="Lambda_DNA-bd_dom_sf"/>
</dbReference>
<dbReference type="InterPro" id="IPR001387">
    <property type="entry name" value="Cro/C1-type_HTH"/>
</dbReference>
<keyword evidence="5" id="KW-1185">Reference proteome</keyword>
<evidence type="ECO:0000313" key="5">
    <source>
        <dbReference type="Proteomes" id="UP000037962"/>
    </source>
</evidence>
<name>A0A7V8LLL7_9MYCO</name>
<evidence type="ECO:0000313" key="4">
    <source>
        <dbReference type="Proteomes" id="UP000037843"/>
    </source>
</evidence>
<dbReference type="KEGG" id="miz:BAB75_06240"/>
<protein>
    <recommendedName>
        <fullName evidence="6">HTH cro/C1-type domain-containing protein</fullName>
    </recommendedName>
</protein>
<evidence type="ECO:0000313" key="3">
    <source>
        <dbReference type="EMBL" id="KPG34893.1"/>
    </source>
</evidence>
<reference evidence="4 5" key="1">
    <citation type="submission" date="2015-09" db="EMBL/GenBank/DDBJ databases">
        <title>Genome Sequences of Mycobacterium immunogenum Isolates, Recuperated from a Chloraminated Drinking Water Distribution System Simulator Subjected to Episodes of Nitrification.</title>
        <authorList>
            <person name="Gomez-Alvarez V."/>
            <person name="Revetta R.P."/>
        </authorList>
    </citation>
    <scope>NUCLEOTIDE SEQUENCE [LARGE SCALE GENOMIC DNA]</scope>
    <source>
        <strain evidence="2 4">H008</strain>
        <strain evidence="3 5">H076</strain>
    </source>
</reference>